<dbReference type="AlphaFoldDB" id="E4RNF8"/>
<dbReference type="Pfam" id="PF02302">
    <property type="entry name" value="PTS_IIB"/>
    <property type="match status" value="1"/>
</dbReference>
<keyword evidence="4" id="KW-1185">Reference proteome</keyword>
<dbReference type="SUPFAM" id="SSF52794">
    <property type="entry name" value="PTS system IIB component-like"/>
    <property type="match status" value="1"/>
</dbReference>
<accession>E4RNF8</accession>
<dbReference type="eggNOG" id="COG3414">
    <property type="taxonomic scope" value="Bacteria"/>
</dbReference>
<dbReference type="RefSeq" id="WP_013404732.1">
    <property type="nucleotide sequence ID" value="NC_014654.1"/>
</dbReference>
<dbReference type="GO" id="GO:0009401">
    <property type="term" value="P:phosphoenolpyruvate-dependent sugar phosphotransferase system"/>
    <property type="evidence" value="ECO:0007669"/>
    <property type="project" value="InterPro"/>
</dbReference>
<proteinExistence type="predicted"/>
<dbReference type="OrthoDB" id="6505030at2"/>
<dbReference type="Proteomes" id="UP000007434">
    <property type="component" value="Chromosome"/>
</dbReference>
<name>E4RNF8_HALHG</name>
<dbReference type="STRING" id="656519.Halsa_0136"/>
<dbReference type="PROSITE" id="PS51099">
    <property type="entry name" value="PTS_EIIB_TYPE_2"/>
    <property type="match status" value="1"/>
</dbReference>
<keyword evidence="1" id="KW-0808">Transferase</keyword>
<evidence type="ECO:0000259" key="2">
    <source>
        <dbReference type="PROSITE" id="PS51099"/>
    </source>
</evidence>
<evidence type="ECO:0000313" key="4">
    <source>
        <dbReference type="Proteomes" id="UP000007434"/>
    </source>
</evidence>
<dbReference type="CDD" id="cd05566">
    <property type="entry name" value="PTS_IIB_galactitol"/>
    <property type="match status" value="1"/>
</dbReference>
<dbReference type="EMBL" id="CP002304">
    <property type="protein sequence ID" value="ADQ13626.1"/>
    <property type="molecule type" value="Genomic_DNA"/>
</dbReference>
<dbReference type="InterPro" id="IPR036095">
    <property type="entry name" value="PTS_EIIB-like_sf"/>
</dbReference>
<protein>
    <submittedName>
        <fullName evidence="3">Phosphotransferase system lactose/cellobiose-specific IIB subunit</fullName>
    </submittedName>
</protein>
<reference evidence="3 4" key="2">
    <citation type="journal article" date="2011" name="J. Bacteriol.">
        <title>Complete Genome Sequence of the Haloalkaliphilic, Hydrogen Producing Halanaerobium hydrogenoformans.</title>
        <authorList>
            <person name="Brown S.D."/>
            <person name="Begemann M.B."/>
            <person name="Mormile M.R."/>
            <person name="Wall J.D."/>
            <person name="Han C.S."/>
            <person name="Goodwin L.A."/>
            <person name="Pitluck S."/>
            <person name="Land M.L."/>
            <person name="Hauser L.J."/>
            <person name="Elias D.A."/>
        </authorList>
    </citation>
    <scope>NUCLEOTIDE SEQUENCE [LARGE SCALE GENOMIC DNA]</scope>
    <source>
        <strain evidence="4">sapolanicus</strain>
    </source>
</reference>
<gene>
    <name evidence="3" type="ordered locus">Halsa_0136</name>
</gene>
<dbReference type="InterPro" id="IPR003501">
    <property type="entry name" value="PTS_EIIB_2/3"/>
</dbReference>
<reference evidence="3 4" key="1">
    <citation type="submission" date="2010-11" db="EMBL/GenBank/DDBJ databases">
        <title>Complete sequence of Halanaerobium sp. sapolanicus.</title>
        <authorList>
            <consortium name="US DOE Joint Genome Institute"/>
            <person name="Lucas S."/>
            <person name="Copeland A."/>
            <person name="Lapidus A."/>
            <person name="Cheng J.-F."/>
            <person name="Bruce D."/>
            <person name="Goodwin L."/>
            <person name="Pitluck S."/>
            <person name="Davenport K."/>
            <person name="Detter J.C."/>
            <person name="Han C."/>
            <person name="Tapia R."/>
            <person name="Land M."/>
            <person name="Hauser L."/>
            <person name="Jeffries C."/>
            <person name="Kyrpides N."/>
            <person name="Ivanova N."/>
            <person name="Mikhailova N."/>
            <person name="Begemann M.B."/>
            <person name="Mormile M.R."/>
            <person name="Wall J.D."/>
            <person name="Elias D.A."/>
            <person name="Woyke T."/>
        </authorList>
    </citation>
    <scope>NUCLEOTIDE SEQUENCE [LARGE SCALE GENOMIC DNA]</scope>
    <source>
        <strain evidence="4">sapolanicus</strain>
    </source>
</reference>
<dbReference type="InterPro" id="IPR013011">
    <property type="entry name" value="PTS_EIIB_2"/>
</dbReference>
<evidence type="ECO:0000313" key="3">
    <source>
        <dbReference type="EMBL" id="ADQ13626.1"/>
    </source>
</evidence>
<dbReference type="HOGENOM" id="CLU_159248_3_1_9"/>
<dbReference type="KEGG" id="has:Halsa_0136"/>
<dbReference type="Gene3D" id="3.40.50.2300">
    <property type="match status" value="1"/>
</dbReference>
<feature type="domain" description="PTS EIIB type-2" evidence="2">
    <location>
        <begin position="3"/>
        <end position="95"/>
    </location>
</feature>
<sequence>MKKKVLIVCGTGIATSTVVNEKIKTLAKKAGVKVDINQAKVTEAKSEIENSNYDFLVTTTSFSYKVDLPVINATAMISGIGEEEVEEKIIAKLKE</sequence>
<dbReference type="GO" id="GO:0008982">
    <property type="term" value="F:protein-N(PI)-phosphohistidine-sugar phosphotransferase activity"/>
    <property type="evidence" value="ECO:0007669"/>
    <property type="project" value="InterPro"/>
</dbReference>
<evidence type="ECO:0000256" key="1">
    <source>
        <dbReference type="ARBA" id="ARBA00022679"/>
    </source>
</evidence>
<organism evidence="3 4">
    <name type="scientific">Halanaerobium hydrogeniformans</name>
    <name type="common">Halanaerobium sp. (strain sapolanicus)</name>
    <dbReference type="NCBI Taxonomy" id="656519"/>
    <lineage>
        <taxon>Bacteria</taxon>
        <taxon>Bacillati</taxon>
        <taxon>Bacillota</taxon>
        <taxon>Clostridia</taxon>
        <taxon>Halanaerobiales</taxon>
        <taxon>Halanaerobiaceae</taxon>
        <taxon>Halanaerobium</taxon>
    </lineage>
</organism>